<sequence>MHSLERFETIKVAGRGAFGTVVVANDKFTKRRVAIKRIIVTSAPKIQLVREISALRCLNHQNVLKYIECFAQGEILSIVTEFVPFTLHDVISDKKRPRTEQLTRWFYSQVLAGIAHIHSKDIMHRDIKPENILVTASNIIKIADFGQACIYRKDSPNEEYDINVTLLIIFFEKVATRWYRAPELLFGHRQYGPAVDVWSIGCILAELFRGKPIFPGRSELEQISVIFGILGTPNEETWPNWRKMPDANKLLFEPREPNQNWTQILRLNEVPPALLNFIRLHLQLCSDYRPAASVLQKHSWLVQDSTPSTIAYRIPRAIKKSRESLPPIHAFF</sequence>
<evidence type="ECO:0000313" key="8">
    <source>
        <dbReference type="EMBL" id="CAB3406304.1"/>
    </source>
</evidence>
<dbReference type="Gene3D" id="1.10.510.10">
    <property type="entry name" value="Transferase(Phosphotransferase) domain 1"/>
    <property type="match status" value="1"/>
</dbReference>
<keyword evidence="3" id="KW-0808">Transferase</keyword>
<keyword evidence="6" id="KW-0067">ATP-binding</keyword>
<gene>
    <name evidence="8" type="ORF">CBOVIS_LOCUS8391</name>
</gene>
<dbReference type="AlphaFoldDB" id="A0A8S1F0I7"/>
<dbReference type="GO" id="GO:0004674">
    <property type="term" value="F:protein serine/threonine kinase activity"/>
    <property type="evidence" value="ECO:0007669"/>
    <property type="project" value="UniProtKB-KW"/>
</dbReference>
<evidence type="ECO:0000256" key="6">
    <source>
        <dbReference type="ARBA" id="ARBA00022840"/>
    </source>
</evidence>
<evidence type="ECO:0000256" key="4">
    <source>
        <dbReference type="ARBA" id="ARBA00022741"/>
    </source>
</evidence>
<evidence type="ECO:0000256" key="1">
    <source>
        <dbReference type="ARBA" id="ARBA00006485"/>
    </source>
</evidence>
<dbReference type="PANTHER" id="PTHR24056:SF469">
    <property type="entry name" value="PROTEIN KINASE DOMAIN-CONTAINING PROTEIN"/>
    <property type="match status" value="1"/>
</dbReference>
<evidence type="ECO:0000259" key="7">
    <source>
        <dbReference type="PROSITE" id="PS50011"/>
    </source>
</evidence>
<dbReference type="FunFam" id="1.10.510.10:FF:000624">
    <property type="entry name" value="Mitogen-activated protein kinase"/>
    <property type="match status" value="1"/>
</dbReference>
<evidence type="ECO:0000313" key="9">
    <source>
        <dbReference type="Proteomes" id="UP000494206"/>
    </source>
</evidence>
<dbReference type="PROSITE" id="PS50011">
    <property type="entry name" value="PROTEIN_KINASE_DOM"/>
    <property type="match status" value="1"/>
</dbReference>
<feature type="domain" description="Protein kinase" evidence="7">
    <location>
        <begin position="7"/>
        <end position="301"/>
    </location>
</feature>
<keyword evidence="4" id="KW-0547">Nucleotide-binding</keyword>
<accession>A0A8S1F0I7</accession>
<evidence type="ECO:0000256" key="5">
    <source>
        <dbReference type="ARBA" id="ARBA00022777"/>
    </source>
</evidence>
<dbReference type="InterPro" id="IPR011009">
    <property type="entry name" value="Kinase-like_dom_sf"/>
</dbReference>
<dbReference type="GO" id="GO:0005524">
    <property type="term" value="F:ATP binding"/>
    <property type="evidence" value="ECO:0007669"/>
    <property type="project" value="UniProtKB-KW"/>
</dbReference>
<dbReference type="SUPFAM" id="SSF56112">
    <property type="entry name" value="Protein kinase-like (PK-like)"/>
    <property type="match status" value="1"/>
</dbReference>
<comment type="similarity">
    <text evidence="1">Belongs to the protein kinase superfamily. CMGC Ser/Thr protein kinase family. CDC2/CDKX subfamily.</text>
</comment>
<dbReference type="InterPro" id="IPR050108">
    <property type="entry name" value="CDK"/>
</dbReference>
<dbReference type="PANTHER" id="PTHR24056">
    <property type="entry name" value="CELL DIVISION PROTEIN KINASE"/>
    <property type="match status" value="1"/>
</dbReference>
<keyword evidence="9" id="KW-1185">Reference proteome</keyword>
<dbReference type="InterPro" id="IPR008271">
    <property type="entry name" value="Ser/Thr_kinase_AS"/>
</dbReference>
<protein>
    <recommendedName>
        <fullName evidence="7">Protein kinase domain-containing protein</fullName>
    </recommendedName>
</protein>
<dbReference type="GO" id="GO:0005634">
    <property type="term" value="C:nucleus"/>
    <property type="evidence" value="ECO:0007669"/>
    <property type="project" value="TreeGrafter"/>
</dbReference>
<comment type="caution">
    <text evidence="8">The sequence shown here is derived from an EMBL/GenBank/DDBJ whole genome shotgun (WGS) entry which is preliminary data.</text>
</comment>
<dbReference type="Gene3D" id="3.30.200.20">
    <property type="entry name" value="Phosphorylase Kinase, domain 1"/>
    <property type="match status" value="1"/>
</dbReference>
<dbReference type="InterPro" id="IPR000719">
    <property type="entry name" value="Prot_kinase_dom"/>
</dbReference>
<evidence type="ECO:0000256" key="2">
    <source>
        <dbReference type="ARBA" id="ARBA00022527"/>
    </source>
</evidence>
<dbReference type="Pfam" id="PF00069">
    <property type="entry name" value="Pkinase"/>
    <property type="match status" value="1"/>
</dbReference>
<dbReference type="OrthoDB" id="63265at2759"/>
<evidence type="ECO:0000256" key="3">
    <source>
        <dbReference type="ARBA" id="ARBA00022679"/>
    </source>
</evidence>
<organism evidence="8 9">
    <name type="scientific">Caenorhabditis bovis</name>
    <dbReference type="NCBI Taxonomy" id="2654633"/>
    <lineage>
        <taxon>Eukaryota</taxon>
        <taxon>Metazoa</taxon>
        <taxon>Ecdysozoa</taxon>
        <taxon>Nematoda</taxon>
        <taxon>Chromadorea</taxon>
        <taxon>Rhabditida</taxon>
        <taxon>Rhabditina</taxon>
        <taxon>Rhabditomorpha</taxon>
        <taxon>Rhabditoidea</taxon>
        <taxon>Rhabditidae</taxon>
        <taxon>Peloderinae</taxon>
        <taxon>Caenorhabditis</taxon>
    </lineage>
</organism>
<keyword evidence="2" id="KW-0723">Serine/threonine-protein kinase</keyword>
<dbReference type="EMBL" id="CADEPM010000005">
    <property type="protein sequence ID" value="CAB3406304.1"/>
    <property type="molecule type" value="Genomic_DNA"/>
</dbReference>
<dbReference type="SMART" id="SM00220">
    <property type="entry name" value="S_TKc"/>
    <property type="match status" value="1"/>
</dbReference>
<proteinExistence type="inferred from homology"/>
<name>A0A8S1F0I7_9PELO</name>
<dbReference type="PROSITE" id="PS00108">
    <property type="entry name" value="PROTEIN_KINASE_ST"/>
    <property type="match status" value="1"/>
</dbReference>
<dbReference type="Proteomes" id="UP000494206">
    <property type="component" value="Unassembled WGS sequence"/>
</dbReference>
<keyword evidence="5" id="KW-0418">Kinase</keyword>
<reference evidence="8 9" key="1">
    <citation type="submission" date="2020-04" db="EMBL/GenBank/DDBJ databases">
        <authorList>
            <person name="Laetsch R D."/>
            <person name="Stevens L."/>
            <person name="Kumar S."/>
            <person name="Blaxter L. M."/>
        </authorList>
    </citation>
    <scope>NUCLEOTIDE SEQUENCE [LARGE SCALE GENOMIC DNA]</scope>
</reference>